<feature type="transmembrane region" description="Helical" evidence="6">
    <location>
        <begin position="421"/>
        <end position="443"/>
    </location>
</feature>
<gene>
    <name evidence="8" type="ORF">IPH26_11005</name>
</gene>
<evidence type="ECO:0000313" key="8">
    <source>
        <dbReference type="EMBL" id="MBK6973440.1"/>
    </source>
</evidence>
<feature type="transmembrane region" description="Helical" evidence="6">
    <location>
        <begin position="25"/>
        <end position="41"/>
    </location>
</feature>
<dbReference type="InterPro" id="IPR052159">
    <property type="entry name" value="Competence_DNA_uptake"/>
</dbReference>
<dbReference type="Pfam" id="PF13567">
    <property type="entry name" value="DUF4131"/>
    <property type="match status" value="1"/>
</dbReference>
<evidence type="ECO:0000259" key="7">
    <source>
        <dbReference type="SMART" id="SM00849"/>
    </source>
</evidence>
<feature type="transmembrane region" description="Helical" evidence="6">
    <location>
        <begin position="292"/>
        <end position="311"/>
    </location>
</feature>
<protein>
    <submittedName>
        <fullName evidence="8">DNA internalization-related competence protein ComEC/Rec2</fullName>
    </submittedName>
</protein>
<dbReference type="Gene3D" id="3.60.15.10">
    <property type="entry name" value="Ribonuclease Z/Hydroxyacylglutathione hydrolase-like"/>
    <property type="match status" value="1"/>
</dbReference>
<dbReference type="EMBL" id="JADJEV010000003">
    <property type="protein sequence ID" value="MBK6973440.1"/>
    <property type="molecule type" value="Genomic_DNA"/>
</dbReference>
<evidence type="ECO:0000256" key="2">
    <source>
        <dbReference type="ARBA" id="ARBA00022475"/>
    </source>
</evidence>
<evidence type="ECO:0000256" key="4">
    <source>
        <dbReference type="ARBA" id="ARBA00022989"/>
    </source>
</evidence>
<evidence type="ECO:0000256" key="1">
    <source>
        <dbReference type="ARBA" id="ARBA00004651"/>
    </source>
</evidence>
<dbReference type="InterPro" id="IPR025405">
    <property type="entry name" value="DUF4131"/>
</dbReference>
<keyword evidence="2" id="KW-1003">Cell membrane</keyword>
<dbReference type="InterPro" id="IPR001279">
    <property type="entry name" value="Metallo-B-lactamas"/>
</dbReference>
<dbReference type="NCBIfam" id="TIGR00361">
    <property type="entry name" value="ComEC_Rec2"/>
    <property type="match status" value="1"/>
</dbReference>
<feature type="transmembrane region" description="Helical" evidence="6">
    <location>
        <begin position="250"/>
        <end position="272"/>
    </location>
</feature>
<feature type="transmembrane region" description="Helical" evidence="6">
    <location>
        <begin position="341"/>
        <end position="371"/>
    </location>
</feature>
<dbReference type="Pfam" id="PF03772">
    <property type="entry name" value="Competence"/>
    <property type="match status" value="1"/>
</dbReference>
<comment type="caution">
    <text evidence="8">The sequence shown here is derived from an EMBL/GenBank/DDBJ whole genome shotgun (WGS) entry which is preliminary data.</text>
</comment>
<feature type="domain" description="Metallo-beta-lactamase" evidence="7">
    <location>
        <begin position="533"/>
        <end position="728"/>
    </location>
</feature>
<dbReference type="InterPro" id="IPR004477">
    <property type="entry name" value="ComEC_N"/>
</dbReference>
<comment type="subcellular location">
    <subcellularLocation>
        <location evidence="1">Cell membrane</location>
        <topology evidence="1">Multi-pass membrane protein</topology>
    </subcellularLocation>
</comment>
<evidence type="ECO:0000256" key="6">
    <source>
        <dbReference type="SAM" id="Phobius"/>
    </source>
</evidence>
<dbReference type="SUPFAM" id="SSF56281">
    <property type="entry name" value="Metallo-hydrolase/oxidoreductase"/>
    <property type="match status" value="1"/>
</dbReference>
<evidence type="ECO:0000256" key="3">
    <source>
        <dbReference type="ARBA" id="ARBA00022692"/>
    </source>
</evidence>
<proteinExistence type="predicted"/>
<feature type="transmembrane region" description="Helical" evidence="6">
    <location>
        <begin position="53"/>
        <end position="72"/>
    </location>
</feature>
<dbReference type="SMART" id="SM00849">
    <property type="entry name" value="Lactamase_B"/>
    <property type="match status" value="1"/>
</dbReference>
<feature type="transmembrane region" description="Helical" evidence="6">
    <location>
        <begin position="391"/>
        <end position="409"/>
    </location>
</feature>
<dbReference type="PANTHER" id="PTHR30619:SF1">
    <property type="entry name" value="RECOMBINATION PROTEIN 2"/>
    <property type="match status" value="1"/>
</dbReference>
<dbReference type="Pfam" id="PF00753">
    <property type="entry name" value="Lactamase_B"/>
    <property type="match status" value="1"/>
</dbReference>
<evidence type="ECO:0000313" key="9">
    <source>
        <dbReference type="Proteomes" id="UP000807785"/>
    </source>
</evidence>
<dbReference type="InterPro" id="IPR035681">
    <property type="entry name" value="ComA-like_MBL"/>
</dbReference>
<dbReference type="CDD" id="cd07731">
    <property type="entry name" value="ComA-like_MBL-fold"/>
    <property type="match status" value="1"/>
</dbReference>
<dbReference type="GO" id="GO:0030420">
    <property type="term" value="P:establishment of competence for transformation"/>
    <property type="evidence" value="ECO:0007669"/>
    <property type="project" value="InterPro"/>
</dbReference>
<keyword evidence="4 6" id="KW-1133">Transmembrane helix</keyword>
<name>A0A9D7DYY1_9PROT</name>
<dbReference type="Proteomes" id="UP000807785">
    <property type="component" value="Unassembled WGS sequence"/>
</dbReference>
<keyword evidence="5 6" id="KW-0472">Membrane</keyword>
<accession>A0A9D7DYY1</accession>
<dbReference type="InterPro" id="IPR004797">
    <property type="entry name" value="Competence_ComEC/Rec2"/>
</dbReference>
<reference evidence="8" key="1">
    <citation type="submission" date="2020-10" db="EMBL/GenBank/DDBJ databases">
        <title>Connecting structure to function with the recovery of over 1000 high-quality activated sludge metagenome-assembled genomes encoding full-length rRNA genes using long-read sequencing.</title>
        <authorList>
            <person name="Singleton C.M."/>
            <person name="Petriglieri F."/>
            <person name="Kristensen J.M."/>
            <person name="Kirkegaard R.H."/>
            <person name="Michaelsen T.Y."/>
            <person name="Andersen M.H."/>
            <person name="Karst S.M."/>
            <person name="Dueholm M.S."/>
            <person name="Nielsen P.H."/>
            <person name="Albertsen M."/>
        </authorList>
    </citation>
    <scope>NUCLEOTIDE SEQUENCE</scope>
    <source>
        <strain evidence="8">Bjer_18-Q3-R1-45_BAT3C.347</strain>
    </source>
</reference>
<dbReference type="InterPro" id="IPR036866">
    <property type="entry name" value="RibonucZ/Hydroxyglut_hydro"/>
</dbReference>
<feature type="transmembrane region" description="Helical" evidence="6">
    <location>
        <begin position="479"/>
        <end position="498"/>
    </location>
</feature>
<dbReference type="PANTHER" id="PTHR30619">
    <property type="entry name" value="DNA INTERNALIZATION/COMPETENCE PROTEIN COMEC/REC2"/>
    <property type="match status" value="1"/>
</dbReference>
<evidence type="ECO:0000256" key="5">
    <source>
        <dbReference type="ARBA" id="ARBA00023136"/>
    </source>
</evidence>
<keyword evidence="3 6" id="KW-0812">Transmembrane</keyword>
<dbReference type="GO" id="GO:0005886">
    <property type="term" value="C:plasma membrane"/>
    <property type="evidence" value="ECO:0007669"/>
    <property type="project" value="UniProtKB-SubCell"/>
</dbReference>
<dbReference type="NCBIfam" id="TIGR00360">
    <property type="entry name" value="ComEC_N-term"/>
    <property type="match status" value="1"/>
</dbReference>
<dbReference type="AlphaFoldDB" id="A0A9D7DYY1"/>
<sequence length="783" mass="84394">MRIGILGFAVGAALCQWQAALPGWSMLVVAAAATLLAAVLATKLQRHTLKAGALLATGVLAGFVWACAFATLRLAETLPRELEGQDMFVTGVVTGLPQSLDSGQRFVFEVEQADVAGVPRRLLLGWYRGLREGETDTAREVHAGERWRLKVRLKRPHGNLNPHGFDYEAQLFERGLRATGYVRAASDSLKLADFVATPGTLIERAREKIRAHIHSALPDSPLAGVLVALVIGDQQAIGADLWERFNRTGITHLMAISGLHVTMVAGLFAWLVAAGWRRVPRLALRLPAQKAAALAGALAALAYCLLAGFAVPAQRTLYMLAVIALALWSGRLAGGSRVLALALFVVLLLDPLAVLSAGFWLSFGAVAVLFVSTSGRIGQIGGLRGRLRGAITTQWAVTLALIPALLALFQQFSLVSPLANVIAIPLVSLVITPLALLGSLLHVDALLALAHWETEWLMLFIDWLAAVPWAVWQQAAPPRWGVALGLLGCGVMLLPRGFPARSLGAVLLLPLIMTPAPRPPPGNALVTVLDVGQGLAVHVQTASHDMIYDTGPRFSLDANSGNRIILPYLRAAGVARLDRLIVTHQDRDHSGGAESVLAALPVVLTQSSLAADSPYRLSAPGQQPCIDGETWEWDGVRFEMLHPRAAAYTLAVAKTNDLSCVVMVSVGGRKMLLTGDIEAVSELDLVARHGERLRADVLLTPHHGSRTSSTEEFLDVVAPALAVLPVSYRNRFRHPNSDVMARYETRGIELHRTDRDGAVRVSLGPAISVERTRELRQRYWHSR</sequence>
<organism evidence="8 9">
    <name type="scientific">Candidatus Methylophosphatis roskildensis</name>
    <dbReference type="NCBI Taxonomy" id="2899263"/>
    <lineage>
        <taxon>Bacteria</taxon>
        <taxon>Pseudomonadati</taxon>
        <taxon>Pseudomonadota</taxon>
        <taxon>Betaproteobacteria</taxon>
        <taxon>Nitrosomonadales</taxon>
        <taxon>Sterolibacteriaceae</taxon>
        <taxon>Candidatus Methylophosphatis</taxon>
    </lineage>
</organism>
<feature type="transmembrane region" description="Helical" evidence="6">
    <location>
        <begin position="317"/>
        <end position="334"/>
    </location>
</feature>